<feature type="binding site" evidence="2">
    <location>
        <position position="85"/>
    </location>
    <ligand>
        <name>Mg(2+)</name>
        <dbReference type="ChEBI" id="CHEBI:18420"/>
        <label>3</label>
    </ligand>
</feature>
<keyword evidence="1 2" id="KW-0784">Thiamine biosynthesis</keyword>
<dbReference type="PIRSF" id="PIRSF005303">
    <property type="entry name" value="Thiam_monoph_kin"/>
    <property type="match status" value="1"/>
</dbReference>
<dbReference type="GO" id="GO:0009228">
    <property type="term" value="P:thiamine biosynthetic process"/>
    <property type="evidence" value="ECO:0007669"/>
    <property type="project" value="UniProtKB-KW"/>
</dbReference>
<accession>A0A212JXB2</accession>
<feature type="binding site" evidence="2">
    <location>
        <begin position="132"/>
        <end position="133"/>
    </location>
    <ligand>
        <name>ATP</name>
        <dbReference type="ChEBI" id="CHEBI:30616"/>
    </ligand>
</feature>
<feature type="binding site" evidence="2">
    <location>
        <position position="345"/>
    </location>
    <ligand>
        <name>substrate</name>
    </ligand>
</feature>
<dbReference type="HAMAP" id="MF_02128">
    <property type="entry name" value="TMP_kinase"/>
    <property type="match status" value="1"/>
</dbReference>
<evidence type="ECO:0000259" key="3">
    <source>
        <dbReference type="Pfam" id="PF00586"/>
    </source>
</evidence>
<dbReference type="InterPro" id="IPR036676">
    <property type="entry name" value="PurM-like_C_sf"/>
</dbReference>
<dbReference type="SUPFAM" id="SSF55326">
    <property type="entry name" value="PurM N-terminal domain-like"/>
    <property type="match status" value="1"/>
</dbReference>
<feature type="binding site" evidence="2">
    <location>
        <position position="231"/>
    </location>
    <ligand>
        <name>ATP</name>
        <dbReference type="ChEBI" id="CHEBI:30616"/>
    </ligand>
</feature>
<gene>
    <name evidence="2" type="primary">thiL</name>
    <name evidence="4" type="ORF">KM92DES2_11868</name>
</gene>
<keyword evidence="2" id="KW-0808">Transferase</keyword>
<dbReference type="InterPro" id="IPR006283">
    <property type="entry name" value="ThiL-like"/>
</dbReference>
<comment type="pathway">
    <text evidence="2">Cofactor biosynthesis; thiamine diphosphate biosynthesis; thiamine diphosphate from thiamine phosphate: step 1/1.</text>
</comment>
<dbReference type="GO" id="GO:0009030">
    <property type="term" value="F:thiamine-phosphate kinase activity"/>
    <property type="evidence" value="ECO:0007669"/>
    <property type="project" value="UniProtKB-UniRule"/>
</dbReference>
<dbReference type="GO" id="GO:0005524">
    <property type="term" value="F:ATP binding"/>
    <property type="evidence" value="ECO:0007669"/>
    <property type="project" value="UniProtKB-UniRule"/>
</dbReference>
<proteinExistence type="inferred from homology"/>
<dbReference type="AlphaFoldDB" id="A0A212JXB2"/>
<evidence type="ECO:0000256" key="1">
    <source>
        <dbReference type="ARBA" id="ARBA00022977"/>
    </source>
</evidence>
<feature type="binding site" evidence="2">
    <location>
        <position position="55"/>
    </location>
    <ligand>
        <name>Mg(2+)</name>
        <dbReference type="ChEBI" id="CHEBI:18420"/>
        <label>1</label>
    </ligand>
</feature>
<keyword evidence="2 4" id="KW-0418">Kinase</keyword>
<keyword evidence="2" id="KW-0547">Nucleotide-binding</keyword>
<keyword evidence="2" id="KW-0479">Metal-binding</keyword>
<sequence length="355" mass="37037">MVPPHASPASHGSLSEDGILACLGRHFPQTGPSLLLGRGDDCAVLRGGKPLAVSSDLFLEDVHFRRSYFTPEETGYKALAVNVSDLAACGARPAAFTLCLGLPGWVDEPWLDAFFSGMAGLAKQHNMVLAGGDLSGCERLHISVTVWGEPADPGTFLVRGGSMPGDVLFVVGRLGLARVGLKALEAQGRAALDLWPAACAAHLHPEPQVDAGLMLARAGFNARPPALMDVSDGIMRDLPRLLGLTGELSAAGQVSRGSLGAEIMLARGQLHPEVVGYAEANGKNPVHEALLGGEDYALLGSCAPDMLPPLHAAIPRLTSIGVVTAGGGIVCNNEPLDTLAEMRGFDHFERKGQEA</sequence>
<dbReference type="NCBIfam" id="TIGR01379">
    <property type="entry name" value="thiL"/>
    <property type="match status" value="1"/>
</dbReference>
<feature type="binding site" evidence="2">
    <location>
        <position position="133"/>
    </location>
    <ligand>
        <name>Mg(2+)</name>
        <dbReference type="ChEBI" id="CHEBI:18420"/>
        <label>1</label>
    </ligand>
</feature>
<keyword evidence="2" id="KW-0460">Magnesium</keyword>
<dbReference type="PANTHER" id="PTHR30270">
    <property type="entry name" value="THIAMINE-MONOPHOSPHATE KINASE"/>
    <property type="match status" value="1"/>
</dbReference>
<dbReference type="EC" id="2.7.4.16" evidence="2"/>
<name>A0A212JXB2_9BACT</name>
<reference evidence="4" key="1">
    <citation type="submission" date="2016-04" db="EMBL/GenBank/DDBJ databases">
        <authorList>
            <person name="Evans L.H."/>
            <person name="Alamgir A."/>
            <person name="Owens N."/>
            <person name="Weber N.D."/>
            <person name="Virtaneva K."/>
            <person name="Barbian K."/>
            <person name="Babar A."/>
            <person name="Rosenke K."/>
        </authorList>
    </citation>
    <scope>NUCLEOTIDE SEQUENCE</scope>
    <source>
        <strain evidence="4">92-2</strain>
    </source>
</reference>
<feature type="domain" description="PurM-like N-terminal" evidence="3">
    <location>
        <begin position="39"/>
        <end position="148"/>
    </location>
</feature>
<dbReference type="UniPathway" id="UPA00060">
    <property type="reaction ID" value="UER00142"/>
</dbReference>
<dbReference type="SUPFAM" id="SSF56042">
    <property type="entry name" value="PurM C-terminal domain-like"/>
    <property type="match status" value="1"/>
</dbReference>
<comment type="function">
    <text evidence="2">Catalyzes the ATP-dependent phosphorylation of thiamine-monophosphate (TMP) to form thiamine-pyrophosphate (TPP), the active form of vitamin B1.</text>
</comment>
<feature type="binding site" evidence="2">
    <location>
        <position position="63"/>
    </location>
    <ligand>
        <name>substrate</name>
    </ligand>
</feature>
<dbReference type="GO" id="GO:0009229">
    <property type="term" value="P:thiamine diphosphate biosynthetic process"/>
    <property type="evidence" value="ECO:0007669"/>
    <property type="project" value="UniProtKB-UniRule"/>
</dbReference>
<feature type="binding site" evidence="2">
    <location>
        <position position="41"/>
    </location>
    <ligand>
        <name>Mg(2+)</name>
        <dbReference type="ChEBI" id="CHEBI:18420"/>
        <label>4</label>
    </ligand>
</feature>
<evidence type="ECO:0000256" key="2">
    <source>
        <dbReference type="HAMAP-Rule" id="MF_02128"/>
    </source>
</evidence>
<feature type="binding site" evidence="2">
    <location>
        <position position="41"/>
    </location>
    <ligand>
        <name>Mg(2+)</name>
        <dbReference type="ChEBI" id="CHEBI:18420"/>
        <label>3</label>
    </ligand>
</feature>
<dbReference type="CDD" id="cd02194">
    <property type="entry name" value="ThiL"/>
    <property type="match status" value="1"/>
</dbReference>
<comment type="catalytic activity">
    <reaction evidence="2">
        <text>thiamine phosphate + ATP = thiamine diphosphate + ADP</text>
        <dbReference type="Rhea" id="RHEA:15913"/>
        <dbReference type="ChEBI" id="CHEBI:30616"/>
        <dbReference type="ChEBI" id="CHEBI:37575"/>
        <dbReference type="ChEBI" id="CHEBI:58937"/>
        <dbReference type="ChEBI" id="CHEBI:456216"/>
        <dbReference type="EC" id="2.7.4.16"/>
    </reaction>
</comment>
<dbReference type="InterPro" id="IPR036921">
    <property type="entry name" value="PurM-like_N_sf"/>
</dbReference>
<feature type="binding site" evidence="2">
    <location>
        <position position="85"/>
    </location>
    <ligand>
        <name>Mg(2+)</name>
        <dbReference type="ChEBI" id="CHEBI:18420"/>
        <label>4</label>
    </ligand>
</feature>
<dbReference type="Gene3D" id="3.90.650.10">
    <property type="entry name" value="PurM-like C-terminal domain"/>
    <property type="match status" value="1"/>
</dbReference>
<dbReference type="PANTHER" id="PTHR30270:SF0">
    <property type="entry name" value="THIAMINE-MONOPHOSPHATE KINASE"/>
    <property type="match status" value="1"/>
</dbReference>
<feature type="binding site" evidence="2">
    <location>
        <position position="56"/>
    </location>
    <ligand>
        <name>Mg(2+)</name>
        <dbReference type="ChEBI" id="CHEBI:18420"/>
        <label>1</label>
    </ligand>
</feature>
<feature type="binding site" evidence="2">
    <location>
        <position position="85"/>
    </location>
    <ligand>
        <name>Mg(2+)</name>
        <dbReference type="ChEBI" id="CHEBI:18420"/>
        <label>2</label>
    </ligand>
</feature>
<feature type="binding site" evidence="2">
    <location>
        <position position="229"/>
    </location>
    <ligand>
        <name>Mg(2+)</name>
        <dbReference type="ChEBI" id="CHEBI:18420"/>
        <label>3</label>
    </ligand>
</feature>
<organism evidence="4">
    <name type="scientific">uncultured Desulfovibrio sp</name>
    <dbReference type="NCBI Taxonomy" id="167968"/>
    <lineage>
        <taxon>Bacteria</taxon>
        <taxon>Pseudomonadati</taxon>
        <taxon>Thermodesulfobacteriota</taxon>
        <taxon>Desulfovibrionia</taxon>
        <taxon>Desulfovibrionales</taxon>
        <taxon>Desulfovibrionaceae</taxon>
        <taxon>Desulfovibrio</taxon>
        <taxon>environmental samples</taxon>
    </lineage>
</organism>
<feature type="binding site" evidence="2">
    <location>
        <position position="232"/>
    </location>
    <ligand>
        <name>Mg(2+)</name>
        <dbReference type="ChEBI" id="CHEBI:18420"/>
        <label>5</label>
    </ligand>
</feature>
<feature type="binding site" evidence="2">
    <location>
        <position position="54"/>
    </location>
    <ligand>
        <name>Mg(2+)</name>
        <dbReference type="ChEBI" id="CHEBI:18420"/>
        <label>4</label>
    </ligand>
</feature>
<comment type="miscellaneous">
    <text evidence="2">Reaction mechanism of ThiL seems to utilize a direct, inline transfer of the gamma-phosphate of ATP to TMP rather than a phosphorylated enzyme intermediate.</text>
</comment>
<evidence type="ECO:0000313" key="4">
    <source>
        <dbReference type="EMBL" id="SBW04008.1"/>
    </source>
</evidence>
<dbReference type="RefSeq" id="WP_215648187.1">
    <property type="nucleotide sequence ID" value="NZ_CAKSVL010000010.1"/>
</dbReference>
<dbReference type="Pfam" id="PF00586">
    <property type="entry name" value="AIRS"/>
    <property type="match status" value="1"/>
</dbReference>
<keyword evidence="2" id="KW-0067">ATP-binding</keyword>
<feature type="binding site" evidence="2">
    <location>
        <position position="294"/>
    </location>
    <ligand>
        <name>substrate</name>
    </ligand>
</feature>
<comment type="similarity">
    <text evidence="2">Belongs to the thiamine-monophosphate kinase family.</text>
</comment>
<feature type="binding site" evidence="2">
    <location>
        <position position="56"/>
    </location>
    <ligand>
        <name>Mg(2+)</name>
        <dbReference type="ChEBI" id="CHEBI:18420"/>
        <label>2</label>
    </ligand>
</feature>
<comment type="caution">
    <text evidence="2">Lacks conserved residue(s) required for the propagation of feature annotation.</text>
</comment>
<dbReference type="Gene3D" id="3.30.1330.10">
    <property type="entry name" value="PurM-like, N-terminal domain"/>
    <property type="match status" value="1"/>
</dbReference>
<feature type="binding site" evidence="2">
    <location>
        <position position="159"/>
    </location>
    <ligand>
        <name>ATP</name>
        <dbReference type="ChEBI" id="CHEBI:30616"/>
    </ligand>
</feature>
<protein>
    <recommendedName>
        <fullName evidence="2">Thiamine-monophosphate kinase</fullName>
        <shortName evidence="2">TMP kinase</shortName>
        <shortName evidence="2">Thiamine-phosphate kinase</shortName>
        <ecNumber evidence="2">2.7.4.16</ecNumber>
    </recommendedName>
</protein>
<dbReference type="EMBL" id="FLUP01000001">
    <property type="protein sequence ID" value="SBW04008.1"/>
    <property type="molecule type" value="Genomic_DNA"/>
</dbReference>
<dbReference type="GO" id="GO:0000287">
    <property type="term" value="F:magnesium ion binding"/>
    <property type="evidence" value="ECO:0007669"/>
    <property type="project" value="UniProtKB-UniRule"/>
</dbReference>
<dbReference type="InterPro" id="IPR016188">
    <property type="entry name" value="PurM-like_N"/>
</dbReference>